<name>A0ABR2F2H4_9ROSI</name>
<organism evidence="1 2">
    <name type="scientific">Hibiscus sabdariffa</name>
    <name type="common">roselle</name>
    <dbReference type="NCBI Taxonomy" id="183260"/>
    <lineage>
        <taxon>Eukaryota</taxon>
        <taxon>Viridiplantae</taxon>
        <taxon>Streptophyta</taxon>
        <taxon>Embryophyta</taxon>
        <taxon>Tracheophyta</taxon>
        <taxon>Spermatophyta</taxon>
        <taxon>Magnoliopsida</taxon>
        <taxon>eudicotyledons</taxon>
        <taxon>Gunneridae</taxon>
        <taxon>Pentapetalae</taxon>
        <taxon>rosids</taxon>
        <taxon>malvids</taxon>
        <taxon>Malvales</taxon>
        <taxon>Malvaceae</taxon>
        <taxon>Malvoideae</taxon>
        <taxon>Hibiscus</taxon>
    </lineage>
</organism>
<dbReference type="Proteomes" id="UP001472677">
    <property type="component" value="Unassembled WGS sequence"/>
</dbReference>
<evidence type="ECO:0000313" key="2">
    <source>
        <dbReference type="Proteomes" id="UP001472677"/>
    </source>
</evidence>
<protein>
    <recommendedName>
        <fullName evidence="3">DUF4283 domain-containing protein</fullName>
    </recommendedName>
</protein>
<comment type="caution">
    <text evidence="1">The sequence shown here is derived from an EMBL/GenBank/DDBJ whole genome shotgun (WGS) entry which is preliminary data.</text>
</comment>
<sequence length="341" mass="38775">MHVAGSSIILMFEDEGKCEKILASGALDEWLENVGIWIPNMPIPNHRTWLSVSDWRNHIDEELDLRVGDQCFPIRVIEIEETIGPKCDCCCELVEESQSSEKRDGGDDEEERRSDSVMKVVDNGTFSKETVVSNLIMLKTVNSLEVDRMWEGNKMVDWCVIESDSGMAEENIGLVQCDEEVQCNAVDLSAECGVQNSVQQATIEETDVCSPTDHGPRCRAKIVEVIDFGGQQRKDAVDVVELRGLGSTTRWRSIQNLLRWQRCGDTSDHHTTEYCLVCGRFDRLVVINLPREQSDHSSIVLMSDACDSGPKLFWFFNVWLFNPQHVRELECTWQGLRQEWG</sequence>
<evidence type="ECO:0008006" key="3">
    <source>
        <dbReference type="Google" id="ProtNLM"/>
    </source>
</evidence>
<proteinExistence type="predicted"/>
<reference evidence="1 2" key="1">
    <citation type="journal article" date="2024" name="G3 (Bethesda)">
        <title>Genome assembly of Hibiscus sabdariffa L. provides insights into metabolisms of medicinal natural products.</title>
        <authorList>
            <person name="Kim T."/>
        </authorList>
    </citation>
    <scope>NUCLEOTIDE SEQUENCE [LARGE SCALE GENOMIC DNA]</scope>
    <source>
        <strain evidence="1">TK-2024</strain>
        <tissue evidence="1">Old leaves</tissue>
    </source>
</reference>
<dbReference type="EMBL" id="JBBPBM010000009">
    <property type="protein sequence ID" value="KAK8569149.1"/>
    <property type="molecule type" value="Genomic_DNA"/>
</dbReference>
<keyword evidence="2" id="KW-1185">Reference proteome</keyword>
<evidence type="ECO:0000313" key="1">
    <source>
        <dbReference type="EMBL" id="KAK8569149.1"/>
    </source>
</evidence>
<gene>
    <name evidence="1" type="ORF">V6N12_007681</name>
</gene>
<accession>A0ABR2F2H4</accession>